<accession>K6X3K0</accession>
<dbReference type="EMBL" id="BAHC01000215">
    <property type="protein sequence ID" value="GAB93359.1"/>
    <property type="molecule type" value="Genomic_DNA"/>
</dbReference>
<dbReference type="Pfam" id="PF13399">
    <property type="entry name" value="LytR_C"/>
    <property type="match status" value="1"/>
</dbReference>
<keyword evidence="5" id="KW-1185">Reference proteome</keyword>
<evidence type="ECO:0000313" key="5">
    <source>
        <dbReference type="Proteomes" id="UP000008363"/>
    </source>
</evidence>
<feature type="transmembrane region" description="Helical" evidence="2">
    <location>
        <begin position="26"/>
        <end position="44"/>
    </location>
</feature>
<feature type="region of interest" description="Disordered" evidence="1">
    <location>
        <begin position="52"/>
        <end position="83"/>
    </location>
</feature>
<feature type="compositionally biased region" description="Low complexity" evidence="1">
    <location>
        <begin position="60"/>
        <end position="83"/>
    </location>
</feature>
<keyword evidence="2" id="KW-0812">Transmembrane</keyword>
<organism evidence="4 5">
    <name type="scientific">Gordonia rhizosphera NBRC 16068</name>
    <dbReference type="NCBI Taxonomy" id="1108045"/>
    <lineage>
        <taxon>Bacteria</taxon>
        <taxon>Bacillati</taxon>
        <taxon>Actinomycetota</taxon>
        <taxon>Actinomycetes</taxon>
        <taxon>Mycobacteriales</taxon>
        <taxon>Gordoniaceae</taxon>
        <taxon>Gordonia</taxon>
    </lineage>
</organism>
<dbReference type="STRING" id="1108045.GORHZ_215_00040"/>
<evidence type="ECO:0000313" key="4">
    <source>
        <dbReference type="EMBL" id="GAB93359.1"/>
    </source>
</evidence>
<comment type="caution">
    <text evidence="4">The sequence shown here is derived from an EMBL/GenBank/DDBJ whole genome shotgun (WGS) entry which is preliminary data.</text>
</comment>
<gene>
    <name evidence="4" type="ORF">GORHZ_215_00040</name>
</gene>
<evidence type="ECO:0000256" key="2">
    <source>
        <dbReference type="SAM" id="Phobius"/>
    </source>
</evidence>
<sequence>MVSQITAGSAVDDKGRPFRRRRPRPAIIAAVVLLLAGMAVWVVALKDTGPAGRPIDCNQPTAATASESAEPAPAPAAAAAAPPTLTSVSRDEMLKVTPAALSTFQVRVLNASSQRGAARSVSDDLTAQGFAPVPDTPYADDPVYPNRDLACVAQIRFGPAGQAAAASVWVAIPCAQLIDDGRRGTTVDVALGEYYEAREQSQDQQATLAALRSADPKNPQTGADPTLVAAVHAAPC</sequence>
<evidence type="ECO:0000256" key="1">
    <source>
        <dbReference type="SAM" id="MobiDB-lite"/>
    </source>
</evidence>
<keyword evidence="2" id="KW-1133">Transmembrane helix</keyword>
<dbReference type="AlphaFoldDB" id="K6X3K0"/>
<protein>
    <recommendedName>
        <fullName evidence="3">LytR/CpsA/Psr regulator C-terminal domain-containing protein</fullName>
    </recommendedName>
</protein>
<dbReference type="Proteomes" id="UP000008363">
    <property type="component" value="Unassembled WGS sequence"/>
</dbReference>
<dbReference type="OrthoDB" id="5194885at2"/>
<dbReference type="RefSeq" id="WP_006338420.1">
    <property type="nucleotide sequence ID" value="NZ_BAHC01000215.1"/>
</dbReference>
<name>K6X3K0_9ACTN</name>
<evidence type="ECO:0000259" key="3">
    <source>
        <dbReference type="Pfam" id="PF13399"/>
    </source>
</evidence>
<reference evidence="4 5" key="1">
    <citation type="submission" date="2012-08" db="EMBL/GenBank/DDBJ databases">
        <title>Whole genome shotgun sequence of Gordonia rhizosphera NBRC 16068.</title>
        <authorList>
            <person name="Takarada H."/>
            <person name="Isaki S."/>
            <person name="Hosoyama A."/>
            <person name="Tsuchikane K."/>
            <person name="Katsumata H."/>
            <person name="Baba S."/>
            <person name="Ohji S."/>
            <person name="Yamazaki S."/>
            <person name="Fujita N."/>
        </authorList>
    </citation>
    <scope>NUCLEOTIDE SEQUENCE [LARGE SCALE GENOMIC DNA]</scope>
    <source>
        <strain evidence="4 5">NBRC 16068</strain>
    </source>
</reference>
<dbReference type="Gene3D" id="3.30.70.2390">
    <property type="match status" value="1"/>
</dbReference>
<proteinExistence type="predicted"/>
<dbReference type="NCBIfam" id="NF035953">
    <property type="entry name" value="integrity_Cei"/>
    <property type="match status" value="1"/>
</dbReference>
<dbReference type="eggNOG" id="ENOG5032WRF">
    <property type="taxonomic scope" value="Bacteria"/>
</dbReference>
<dbReference type="InterPro" id="IPR027381">
    <property type="entry name" value="LytR/CpsA/Psr_C"/>
</dbReference>
<feature type="domain" description="LytR/CpsA/Psr regulator C-terminal" evidence="3">
    <location>
        <begin position="104"/>
        <end position="195"/>
    </location>
</feature>
<keyword evidence="2" id="KW-0472">Membrane</keyword>